<dbReference type="PANTHER" id="PTHR39175:SF1">
    <property type="entry name" value="FAMILY PROTEIN, PUTATIVE (AFU_ORTHOLOGUE AFUA_3G15060)-RELATED"/>
    <property type="match status" value="1"/>
</dbReference>
<organism evidence="2 3">
    <name type="scientific">Nocardioides gansuensis</name>
    <dbReference type="NCBI Taxonomy" id="2138300"/>
    <lineage>
        <taxon>Bacteria</taxon>
        <taxon>Bacillati</taxon>
        <taxon>Actinomycetota</taxon>
        <taxon>Actinomycetes</taxon>
        <taxon>Propionibacteriales</taxon>
        <taxon>Nocardioidaceae</taxon>
        <taxon>Nocardioides</taxon>
    </lineage>
</organism>
<dbReference type="OrthoDB" id="9813630at2"/>
<dbReference type="Proteomes" id="UP000246018">
    <property type="component" value="Unassembled WGS sequence"/>
</dbReference>
<dbReference type="InterPro" id="IPR029068">
    <property type="entry name" value="Glyas_Bleomycin-R_OHBP_Dase"/>
</dbReference>
<dbReference type="RefSeq" id="WP_116574121.1">
    <property type="nucleotide sequence ID" value="NZ_QDGZ01000011.1"/>
</dbReference>
<protein>
    <submittedName>
        <fullName evidence="2">Glyoxalase</fullName>
    </submittedName>
</protein>
<feature type="domain" description="VOC" evidence="1">
    <location>
        <begin position="2"/>
        <end position="124"/>
    </location>
</feature>
<name>A0A2T8F5I1_9ACTN</name>
<gene>
    <name evidence="2" type="ORF">DDE18_20460</name>
</gene>
<sequence>MRLHHVQVACPPGGEAEARRFCAGALGMTEVEKSTALEARGGCWFRAYDASGEVAAELHVGVEEPFRPAAKAHPAFVVDDVAEVAARLRAGGYAVDESQRTTFPGYLRLHTFDGHGNRVEVLQPA</sequence>
<evidence type="ECO:0000313" key="3">
    <source>
        <dbReference type="Proteomes" id="UP000246018"/>
    </source>
</evidence>
<dbReference type="InterPro" id="IPR037523">
    <property type="entry name" value="VOC_core"/>
</dbReference>
<proteinExistence type="predicted"/>
<dbReference type="InterPro" id="IPR004360">
    <property type="entry name" value="Glyas_Fos-R_dOase_dom"/>
</dbReference>
<dbReference type="AlphaFoldDB" id="A0A2T8F5I1"/>
<dbReference type="SUPFAM" id="SSF54593">
    <property type="entry name" value="Glyoxalase/Bleomycin resistance protein/Dihydroxybiphenyl dioxygenase"/>
    <property type="match status" value="1"/>
</dbReference>
<evidence type="ECO:0000313" key="2">
    <source>
        <dbReference type="EMBL" id="PVG80940.1"/>
    </source>
</evidence>
<dbReference type="Gene3D" id="3.10.180.10">
    <property type="entry name" value="2,3-Dihydroxybiphenyl 1,2-Dioxygenase, domain 1"/>
    <property type="match status" value="1"/>
</dbReference>
<dbReference type="EMBL" id="QDGZ01000011">
    <property type="protein sequence ID" value="PVG80940.1"/>
    <property type="molecule type" value="Genomic_DNA"/>
</dbReference>
<dbReference type="PROSITE" id="PS51819">
    <property type="entry name" value="VOC"/>
    <property type="match status" value="1"/>
</dbReference>
<comment type="caution">
    <text evidence="2">The sequence shown here is derived from an EMBL/GenBank/DDBJ whole genome shotgun (WGS) entry which is preliminary data.</text>
</comment>
<dbReference type="Pfam" id="PF00903">
    <property type="entry name" value="Glyoxalase"/>
    <property type="match status" value="1"/>
</dbReference>
<dbReference type="PANTHER" id="PTHR39175">
    <property type="entry name" value="FAMILY PROTEIN, PUTATIVE (AFU_ORTHOLOGUE AFUA_3G15060)-RELATED"/>
    <property type="match status" value="1"/>
</dbReference>
<accession>A0A2T8F5I1</accession>
<reference evidence="2 3" key="1">
    <citation type="submission" date="2018-04" db="EMBL/GenBank/DDBJ databases">
        <title>Genome of Nocardioides gansuensis WSJ-1.</title>
        <authorList>
            <person name="Wu S."/>
            <person name="Wang G."/>
        </authorList>
    </citation>
    <scope>NUCLEOTIDE SEQUENCE [LARGE SCALE GENOMIC DNA]</scope>
    <source>
        <strain evidence="2 3">WSJ-1</strain>
    </source>
</reference>
<evidence type="ECO:0000259" key="1">
    <source>
        <dbReference type="PROSITE" id="PS51819"/>
    </source>
</evidence>
<keyword evidence="3" id="KW-1185">Reference proteome</keyword>